<evidence type="ECO:0000259" key="3">
    <source>
        <dbReference type="Pfam" id="PF13556"/>
    </source>
</evidence>
<dbReference type="EMBL" id="QLNP01000098">
    <property type="protein sequence ID" value="RAM35919.1"/>
    <property type="molecule type" value="Genomic_DNA"/>
</dbReference>
<evidence type="ECO:0000313" key="5">
    <source>
        <dbReference type="EMBL" id="RAM35919.1"/>
    </source>
</evidence>
<dbReference type="PANTHER" id="PTHR33744">
    <property type="entry name" value="CARBOHYDRATE DIACID REGULATOR"/>
    <property type="match status" value="1"/>
</dbReference>
<evidence type="ECO:0000259" key="2">
    <source>
        <dbReference type="Pfam" id="PF07905"/>
    </source>
</evidence>
<feature type="domain" description="Purine catabolism PurC-like" evidence="2">
    <location>
        <begin position="25"/>
        <end position="123"/>
    </location>
</feature>
<dbReference type="Pfam" id="PF13556">
    <property type="entry name" value="HTH_30"/>
    <property type="match status" value="1"/>
</dbReference>
<dbReference type="InterPro" id="IPR042070">
    <property type="entry name" value="PucR_C-HTH_sf"/>
</dbReference>
<comment type="similarity">
    <text evidence="1">Belongs to the CdaR family.</text>
</comment>
<dbReference type="InterPro" id="IPR051448">
    <property type="entry name" value="CdaR-like_regulators"/>
</dbReference>
<comment type="caution">
    <text evidence="5">The sequence shown here is derived from an EMBL/GenBank/DDBJ whole genome shotgun (WGS) entry which is preliminary data.</text>
</comment>
<dbReference type="InterPro" id="IPR012914">
    <property type="entry name" value="PucR_dom"/>
</dbReference>
<dbReference type="InterPro" id="IPR041522">
    <property type="entry name" value="CdaR_GGDEF"/>
</dbReference>
<dbReference type="PANTHER" id="PTHR33744:SF1">
    <property type="entry name" value="DNA-BINDING TRANSCRIPTIONAL ACTIVATOR ADER"/>
    <property type="match status" value="1"/>
</dbReference>
<evidence type="ECO:0000313" key="6">
    <source>
        <dbReference type="Proteomes" id="UP000249166"/>
    </source>
</evidence>
<proteinExistence type="inferred from homology"/>
<dbReference type="Proteomes" id="UP000249166">
    <property type="component" value="Unassembled WGS sequence"/>
</dbReference>
<evidence type="ECO:0000256" key="1">
    <source>
        <dbReference type="ARBA" id="ARBA00006754"/>
    </source>
</evidence>
<dbReference type="AlphaFoldDB" id="A0A328HBN7"/>
<feature type="domain" description="CdaR GGDEF-like" evidence="4">
    <location>
        <begin position="252"/>
        <end position="363"/>
    </location>
</feature>
<organism evidence="5 6">
    <name type="scientific">Arthrobacter globiformis</name>
    <dbReference type="NCBI Taxonomy" id="1665"/>
    <lineage>
        <taxon>Bacteria</taxon>
        <taxon>Bacillati</taxon>
        <taxon>Actinomycetota</taxon>
        <taxon>Actinomycetes</taxon>
        <taxon>Micrococcales</taxon>
        <taxon>Micrococcaceae</taxon>
        <taxon>Arthrobacter</taxon>
    </lineage>
</organism>
<dbReference type="RefSeq" id="WP_111905099.1">
    <property type="nucleotide sequence ID" value="NZ_QLNP01000098.1"/>
</dbReference>
<dbReference type="OrthoDB" id="8450798at2"/>
<accession>A0A328HBN7</accession>
<evidence type="ECO:0000259" key="4">
    <source>
        <dbReference type="Pfam" id="PF17853"/>
    </source>
</evidence>
<sequence>MAISLAALLAVQSLGLKKSSLAETTSHQDIRWVAVTELEDPQRFLNGGELVLTTGLRMKSAPEQRRFVRQVQRAGAVGIGFGVGLSHDAVPPALIAEANRWGLPVVEVPYGTPFIAISKLVADAQSADHYSKLERLIAGHQILARALLTGGGLAELLRHLGGMLRTEIALTQFTAQLYNSGSEPPSADSWTTYPIPTGRRDACTLWVKQPFEDSGIIGYAQNLISVELNNMVKQRQAERALCGQVLEDVIHGTLDPSEAQRRLAGTGINSTRKNVVILAGSEAHHKQLVSSSLPQALETAVTAVVGKDLVTVVPDDGRGATAMARSLSDHLAEAGIHATIGIGGAYTKPNGLRWSYFEARDAASHGLPVNEPERLSLTSLLLASEDVPLADMANESLDPLRSFDAAHGAELMVTLESYLNSNGSVAAVAEALTLHRNTVRYRLAQITELTGYDPSVTADRVQLWLALAVARLGARHAG</sequence>
<name>A0A328HBN7_ARTGO</name>
<gene>
    <name evidence="5" type="ORF">DBZ45_17330</name>
</gene>
<dbReference type="InterPro" id="IPR025736">
    <property type="entry name" value="PucR_C-HTH_dom"/>
</dbReference>
<dbReference type="Pfam" id="PF17853">
    <property type="entry name" value="GGDEF_2"/>
    <property type="match status" value="1"/>
</dbReference>
<reference evidence="5 6" key="1">
    <citation type="submission" date="2018-04" db="EMBL/GenBank/DDBJ databases">
        <title>Bacteria isolated from cave deposits of Manipur.</title>
        <authorList>
            <person name="Sahoo D."/>
            <person name="Sarangthem I."/>
            <person name="Nandeibam J."/>
        </authorList>
    </citation>
    <scope>NUCLEOTIDE SEQUENCE [LARGE SCALE GENOMIC DNA]</scope>
    <source>
        <strain evidence="6">mrc11</strain>
    </source>
</reference>
<feature type="domain" description="PucR C-terminal helix-turn-helix" evidence="3">
    <location>
        <begin position="411"/>
        <end position="468"/>
    </location>
</feature>
<protein>
    <submittedName>
        <fullName evidence="5">PucR family transcriptional regulator</fullName>
    </submittedName>
</protein>
<dbReference type="Pfam" id="PF07905">
    <property type="entry name" value="PucR"/>
    <property type="match status" value="1"/>
</dbReference>
<dbReference type="Gene3D" id="1.10.10.2840">
    <property type="entry name" value="PucR C-terminal helix-turn-helix domain"/>
    <property type="match status" value="1"/>
</dbReference>